<accession>C6SLD2</accession>
<sequence length="66" mass="7866">MRGKLGQTAPGRQGLRQCRLKPRIRLQTASVYQKANNSVWRKKTDLLFGKYAITIRYIRFLQRMKR</sequence>
<name>C6SLD2_NEIME</name>
<evidence type="ECO:0000313" key="1">
    <source>
        <dbReference type="EMBL" id="CBA08984.1"/>
    </source>
</evidence>
<organism evidence="1">
    <name type="scientific">Neisseria meningitidis alpha275</name>
    <dbReference type="NCBI Taxonomy" id="295996"/>
    <lineage>
        <taxon>Bacteria</taxon>
        <taxon>Pseudomonadati</taxon>
        <taxon>Pseudomonadota</taxon>
        <taxon>Betaproteobacteria</taxon>
        <taxon>Neisseriales</taxon>
        <taxon>Neisseriaceae</taxon>
        <taxon>Neisseria</taxon>
    </lineage>
</organism>
<reference evidence="1" key="1">
    <citation type="journal article" date="2008" name="Proc. Natl. Acad. Sci. U.S.A.">
        <title>Whole-genome comparison of disease and carriage strains provides insights into virulence evolution in Neisseria meningitidis.</title>
        <authorList>
            <person name="Schoen C."/>
            <person name="Blom J."/>
            <person name="Claus H."/>
            <person name="Schramm-Glueck A."/>
            <person name="Brandt P."/>
            <person name="Mueller T."/>
            <person name="Goesmann A."/>
            <person name="Joseph B."/>
            <person name="Konietzny S."/>
            <person name="Kurzai O."/>
            <person name="Schmitt C."/>
            <person name="Friedrich T."/>
            <person name="Linke B."/>
            <person name="Vogel U."/>
            <person name="Frosch M."/>
        </authorList>
    </citation>
    <scope>NUCLEOTIDE SEQUENCE</scope>
    <source>
        <strain evidence="1">Alpha275</strain>
    </source>
</reference>
<dbReference type="EMBL" id="AM889138">
    <property type="protein sequence ID" value="CBA08984.1"/>
    <property type="molecule type" value="Genomic_DNA"/>
</dbReference>
<proteinExistence type="predicted"/>
<dbReference type="AlphaFoldDB" id="C6SLD2"/>
<gene>
    <name evidence="1" type="ORF">NMW_1755</name>
</gene>
<protein>
    <submittedName>
        <fullName evidence="1">Uncharacterized protein</fullName>
    </submittedName>
</protein>